<dbReference type="EMBL" id="GL732606">
    <property type="protein sequence ID" value="EFX71807.1"/>
    <property type="molecule type" value="Genomic_DNA"/>
</dbReference>
<evidence type="ECO:0000256" key="1">
    <source>
        <dbReference type="SAM" id="MobiDB-lite"/>
    </source>
</evidence>
<dbReference type="KEGG" id="dpx:DAPPUDRAFT_255323"/>
<evidence type="ECO:0000313" key="3">
    <source>
        <dbReference type="Proteomes" id="UP000000305"/>
    </source>
</evidence>
<accession>E9H8Z0</accession>
<dbReference type="HOGENOM" id="CLU_2123541_0_0_1"/>
<feature type="compositionally biased region" description="Polar residues" evidence="1">
    <location>
        <begin position="77"/>
        <end position="93"/>
    </location>
</feature>
<keyword evidence="3" id="KW-1185">Reference proteome</keyword>
<feature type="compositionally biased region" description="Low complexity" evidence="1">
    <location>
        <begin position="94"/>
        <end position="114"/>
    </location>
</feature>
<dbReference type="InParanoid" id="E9H8Z0"/>
<organism evidence="2 3">
    <name type="scientific">Daphnia pulex</name>
    <name type="common">Water flea</name>
    <dbReference type="NCBI Taxonomy" id="6669"/>
    <lineage>
        <taxon>Eukaryota</taxon>
        <taxon>Metazoa</taxon>
        <taxon>Ecdysozoa</taxon>
        <taxon>Arthropoda</taxon>
        <taxon>Crustacea</taxon>
        <taxon>Branchiopoda</taxon>
        <taxon>Diplostraca</taxon>
        <taxon>Cladocera</taxon>
        <taxon>Anomopoda</taxon>
        <taxon>Daphniidae</taxon>
        <taxon>Daphnia</taxon>
    </lineage>
</organism>
<gene>
    <name evidence="2" type="ORF">DAPPUDRAFT_255323</name>
</gene>
<feature type="region of interest" description="Disordered" evidence="1">
    <location>
        <begin position="69"/>
        <end position="114"/>
    </location>
</feature>
<sequence length="114" mass="12825">MDDDDDGHAPYPVQQCGEGSERRLVQFDLNLGLLFRAAGDWNGSMFRWKRQESGSQLKARRGTNMRFLPLDWPPSGHTKSGKASNSPTAALTTSLSRRPSWPRRSCSRPASWSF</sequence>
<name>E9H8Z0_DAPPU</name>
<protein>
    <submittedName>
        <fullName evidence="2">Uncharacterized protein</fullName>
    </submittedName>
</protein>
<proteinExistence type="predicted"/>
<reference evidence="2 3" key="1">
    <citation type="journal article" date="2011" name="Science">
        <title>The ecoresponsive genome of Daphnia pulex.</title>
        <authorList>
            <person name="Colbourne J.K."/>
            <person name="Pfrender M.E."/>
            <person name="Gilbert D."/>
            <person name="Thomas W.K."/>
            <person name="Tucker A."/>
            <person name="Oakley T.H."/>
            <person name="Tokishita S."/>
            <person name="Aerts A."/>
            <person name="Arnold G.J."/>
            <person name="Basu M.K."/>
            <person name="Bauer D.J."/>
            <person name="Caceres C.E."/>
            <person name="Carmel L."/>
            <person name="Casola C."/>
            <person name="Choi J.H."/>
            <person name="Detter J.C."/>
            <person name="Dong Q."/>
            <person name="Dusheyko S."/>
            <person name="Eads B.D."/>
            <person name="Frohlich T."/>
            <person name="Geiler-Samerotte K.A."/>
            <person name="Gerlach D."/>
            <person name="Hatcher P."/>
            <person name="Jogdeo S."/>
            <person name="Krijgsveld J."/>
            <person name="Kriventseva E.V."/>
            <person name="Kultz D."/>
            <person name="Laforsch C."/>
            <person name="Lindquist E."/>
            <person name="Lopez J."/>
            <person name="Manak J.R."/>
            <person name="Muller J."/>
            <person name="Pangilinan J."/>
            <person name="Patwardhan R.P."/>
            <person name="Pitluck S."/>
            <person name="Pritham E.J."/>
            <person name="Rechtsteiner A."/>
            <person name="Rho M."/>
            <person name="Rogozin I.B."/>
            <person name="Sakarya O."/>
            <person name="Salamov A."/>
            <person name="Schaack S."/>
            <person name="Shapiro H."/>
            <person name="Shiga Y."/>
            <person name="Skalitzky C."/>
            <person name="Smith Z."/>
            <person name="Souvorov A."/>
            <person name="Sung W."/>
            <person name="Tang Z."/>
            <person name="Tsuchiya D."/>
            <person name="Tu H."/>
            <person name="Vos H."/>
            <person name="Wang M."/>
            <person name="Wolf Y.I."/>
            <person name="Yamagata H."/>
            <person name="Yamada T."/>
            <person name="Ye Y."/>
            <person name="Shaw J.R."/>
            <person name="Andrews J."/>
            <person name="Crease T.J."/>
            <person name="Tang H."/>
            <person name="Lucas S.M."/>
            <person name="Robertson H.M."/>
            <person name="Bork P."/>
            <person name="Koonin E.V."/>
            <person name="Zdobnov E.M."/>
            <person name="Grigoriev I.V."/>
            <person name="Lynch M."/>
            <person name="Boore J.L."/>
        </authorList>
    </citation>
    <scope>NUCLEOTIDE SEQUENCE [LARGE SCALE GENOMIC DNA]</scope>
</reference>
<dbReference type="AlphaFoldDB" id="E9H8Z0"/>
<evidence type="ECO:0000313" key="2">
    <source>
        <dbReference type="EMBL" id="EFX71807.1"/>
    </source>
</evidence>
<dbReference type="Proteomes" id="UP000000305">
    <property type="component" value="Unassembled WGS sequence"/>
</dbReference>